<comment type="caution">
    <text evidence="1">The sequence shown here is derived from an EMBL/GenBank/DDBJ whole genome shotgun (WGS) entry which is preliminary data.</text>
</comment>
<name>A0ACC1HBG4_9FUNG</name>
<dbReference type="Proteomes" id="UP001145114">
    <property type="component" value="Unassembled WGS sequence"/>
</dbReference>
<evidence type="ECO:0000313" key="1">
    <source>
        <dbReference type="EMBL" id="KAJ1673792.1"/>
    </source>
</evidence>
<accession>A0ACC1HBG4</accession>
<dbReference type="EMBL" id="JAMZIH010006562">
    <property type="protein sequence ID" value="KAJ1673792.1"/>
    <property type="molecule type" value="Genomic_DNA"/>
</dbReference>
<protein>
    <submittedName>
        <fullName evidence="1">Glycerol-3-phosphate/dihydroxyacetone phosphate acyltransferase</fullName>
    </submittedName>
</protein>
<gene>
    <name evidence="1" type="primary">SCT1_1</name>
    <name evidence="1" type="ORF">EV182_004549</name>
</gene>
<keyword evidence="1" id="KW-0808">Transferase</keyword>
<reference evidence="1" key="1">
    <citation type="submission" date="2022-06" db="EMBL/GenBank/DDBJ databases">
        <title>Phylogenomic reconstructions and comparative analyses of Kickxellomycotina fungi.</title>
        <authorList>
            <person name="Reynolds N.K."/>
            <person name="Stajich J.E."/>
            <person name="Barry K."/>
            <person name="Grigoriev I.V."/>
            <person name="Crous P."/>
            <person name="Smith M.E."/>
        </authorList>
    </citation>
    <scope>NUCLEOTIDE SEQUENCE</scope>
    <source>
        <strain evidence="1">RSA 2271</strain>
    </source>
</reference>
<feature type="non-terminal residue" evidence="1">
    <location>
        <position position="430"/>
    </location>
</feature>
<keyword evidence="1" id="KW-0012">Acyltransferase</keyword>
<proteinExistence type="predicted"/>
<keyword evidence="2" id="KW-1185">Reference proteome</keyword>
<organism evidence="1 2">
    <name type="scientific">Spiromyces aspiralis</name>
    <dbReference type="NCBI Taxonomy" id="68401"/>
    <lineage>
        <taxon>Eukaryota</taxon>
        <taxon>Fungi</taxon>
        <taxon>Fungi incertae sedis</taxon>
        <taxon>Zoopagomycota</taxon>
        <taxon>Kickxellomycotina</taxon>
        <taxon>Kickxellomycetes</taxon>
        <taxon>Kickxellales</taxon>
        <taxon>Kickxellaceae</taxon>
        <taxon>Spiromyces</taxon>
    </lineage>
</organism>
<evidence type="ECO:0000313" key="2">
    <source>
        <dbReference type="Proteomes" id="UP001145114"/>
    </source>
</evidence>
<sequence>MTSPSLPPVLAATAPASAKLEIGGRPSSISPEPSEREPLRSPGSDAAASADSGSSPRQGLRPGNAKESRADQAQTQQPHVNDGEGEENSWSLFIYDVFCIFWSLVVSIFFRAINARNVHSIPRTGPVIFVVAPHHNQFIDPLILLKHSPRRVYYLVAAKSMRQKFIGFYGRCLRGIPVERAADLAKLGTGSVRVPDPSQQPTRVVGIGTRFTSELKPNERIAIGNASSRVVSVISDTELEVQAPGFSNAGEKIVEALSSKAGASFKCIPHLSYDQTYKAVYDRLNHGECVGIFPEGGSHDRTQMLPLKAGVALMALGAMSANPDLNIKIVPTGLNYFHPSKFRSRAVIEFGYPIEVPREMVELYKRGGDGKRRACNELLETISEALKNVTINTPDYETLQLIQAGRRLYRPGNLHLSMNQQVELTRRFVK</sequence>